<reference evidence="1 2" key="1">
    <citation type="submission" date="2020-11" db="EMBL/GenBank/DDBJ databases">
        <title>Fusibacter basophilias sp. nov.</title>
        <authorList>
            <person name="Qiu D."/>
        </authorList>
    </citation>
    <scope>NUCLEOTIDE SEQUENCE [LARGE SCALE GENOMIC DNA]</scope>
    <source>
        <strain evidence="1 2">Q10-2</strain>
    </source>
</reference>
<dbReference type="RefSeq" id="WP_194701990.1">
    <property type="nucleotide sequence ID" value="NZ_JADKNH010000006.1"/>
</dbReference>
<proteinExistence type="predicted"/>
<dbReference type="Proteomes" id="UP000614200">
    <property type="component" value="Unassembled WGS sequence"/>
</dbReference>
<dbReference type="EMBL" id="JADKNH010000006">
    <property type="protein sequence ID" value="MBF4693753.1"/>
    <property type="molecule type" value="Genomic_DNA"/>
</dbReference>
<organism evidence="1 2">
    <name type="scientific">Fusibacter ferrireducens</name>
    <dbReference type="NCBI Taxonomy" id="2785058"/>
    <lineage>
        <taxon>Bacteria</taxon>
        <taxon>Bacillati</taxon>
        <taxon>Bacillota</taxon>
        <taxon>Clostridia</taxon>
        <taxon>Eubacteriales</taxon>
        <taxon>Eubacteriales Family XII. Incertae Sedis</taxon>
        <taxon>Fusibacter</taxon>
    </lineage>
</organism>
<name>A0ABR9ZUC4_9FIRM</name>
<accession>A0ABR9ZUC4</accession>
<keyword evidence="2" id="KW-1185">Reference proteome</keyword>
<comment type="caution">
    <text evidence="1">The sequence shown here is derived from an EMBL/GenBank/DDBJ whole genome shotgun (WGS) entry which is preliminary data.</text>
</comment>
<protein>
    <recommendedName>
        <fullName evidence="3">YARHG domain-containing protein</fullName>
    </recommendedName>
</protein>
<sequence>MKIFEAILMILLTGFFTSGNMTEREQFTKLPTGIQDNTSEYFSPLDQFETLDREGVWVDGEQVEALLKSYGVYDPIMAFNENNESIYTDVKICVEMVGDKKVAILLIEKGHNAIYVMFSKCDNQWIADGFASQSERFRPEYRIEKTSDGMKYWLVVKHEANHGTGTALYDEIWYRPDGTIAAEYPLEGDALCFPKQMPLGRAGVHYIANPDFDGKSKIHLAYSVCFTYDYESDFGEAGFKNVFQSEYRPSIRDYWAYDLTTQKLEFLSSHPVLPEHLSEIEHKVSDEYGVVKGYIDFYDSRLGYKKITSLAEWQDFIELR</sequence>
<evidence type="ECO:0008006" key="3">
    <source>
        <dbReference type="Google" id="ProtNLM"/>
    </source>
</evidence>
<evidence type="ECO:0000313" key="1">
    <source>
        <dbReference type="EMBL" id="MBF4693753.1"/>
    </source>
</evidence>
<evidence type="ECO:0000313" key="2">
    <source>
        <dbReference type="Proteomes" id="UP000614200"/>
    </source>
</evidence>
<gene>
    <name evidence="1" type="ORF">ISU02_11500</name>
</gene>